<dbReference type="GO" id="GO:0005743">
    <property type="term" value="C:mitochondrial inner membrane"/>
    <property type="evidence" value="ECO:0007669"/>
    <property type="project" value="TreeGrafter"/>
</dbReference>
<comment type="caution">
    <text evidence="18">The sequence shown here is derived from an EMBL/GenBank/DDBJ whole genome shotgun (WGS) entry which is preliminary data.</text>
</comment>
<feature type="transmembrane region" description="Helical" evidence="16">
    <location>
        <begin position="20"/>
        <end position="37"/>
    </location>
</feature>
<keyword evidence="13 16" id="KW-1133">Transmembrane helix</keyword>
<evidence type="ECO:0000313" key="18">
    <source>
        <dbReference type="EMBL" id="KRZ74055.1"/>
    </source>
</evidence>
<dbReference type="InterPro" id="IPR003959">
    <property type="entry name" value="ATPase_AAA_core"/>
</dbReference>
<accession>A0A0V1MQI4</accession>
<dbReference type="InterPro" id="IPR003593">
    <property type="entry name" value="AAA+_ATPase"/>
</dbReference>
<dbReference type="GO" id="GO:0006515">
    <property type="term" value="P:protein quality control for misfolded or incompletely synthesized proteins"/>
    <property type="evidence" value="ECO:0007669"/>
    <property type="project" value="TreeGrafter"/>
</dbReference>
<feature type="domain" description="AAA+ ATPase" evidence="17">
    <location>
        <begin position="320"/>
        <end position="457"/>
    </location>
</feature>
<dbReference type="FunFam" id="1.10.8.60:FF:000001">
    <property type="entry name" value="ATP-dependent zinc metalloprotease FtsH"/>
    <property type="match status" value="1"/>
</dbReference>
<dbReference type="OrthoDB" id="1413014at2759"/>
<dbReference type="GO" id="GO:0004222">
    <property type="term" value="F:metalloendopeptidase activity"/>
    <property type="evidence" value="ECO:0007669"/>
    <property type="project" value="InterPro"/>
</dbReference>
<evidence type="ECO:0000256" key="8">
    <source>
        <dbReference type="ARBA" id="ARBA00022741"/>
    </source>
</evidence>
<dbReference type="Gene3D" id="1.10.8.60">
    <property type="match status" value="1"/>
</dbReference>
<dbReference type="Pfam" id="PF17862">
    <property type="entry name" value="AAA_lid_3"/>
    <property type="match status" value="1"/>
</dbReference>
<dbReference type="Pfam" id="PF00004">
    <property type="entry name" value="AAA"/>
    <property type="match status" value="1"/>
</dbReference>
<evidence type="ECO:0000256" key="12">
    <source>
        <dbReference type="ARBA" id="ARBA00022946"/>
    </source>
</evidence>
<evidence type="ECO:0000256" key="1">
    <source>
        <dbReference type="ARBA" id="ARBA00001947"/>
    </source>
</evidence>
<evidence type="ECO:0000256" key="7">
    <source>
        <dbReference type="ARBA" id="ARBA00022723"/>
    </source>
</evidence>
<evidence type="ECO:0000256" key="16">
    <source>
        <dbReference type="SAM" id="Phobius"/>
    </source>
</evidence>
<dbReference type="SUPFAM" id="SSF140990">
    <property type="entry name" value="FtsH protease domain-like"/>
    <property type="match status" value="1"/>
</dbReference>
<comment type="cofactor">
    <cofactor evidence="1">
        <name>Zn(2+)</name>
        <dbReference type="ChEBI" id="CHEBI:29105"/>
    </cofactor>
</comment>
<keyword evidence="19" id="KW-1185">Reference proteome</keyword>
<keyword evidence="14 18" id="KW-0482">Metalloprotease</keyword>
<dbReference type="InterPro" id="IPR005936">
    <property type="entry name" value="FtsH"/>
</dbReference>
<dbReference type="Pfam" id="PF01434">
    <property type="entry name" value="Peptidase_M41"/>
    <property type="match status" value="1"/>
</dbReference>
<dbReference type="PROSITE" id="PS00674">
    <property type="entry name" value="AAA"/>
    <property type="match status" value="1"/>
</dbReference>
<dbReference type="Gene3D" id="1.20.58.760">
    <property type="entry name" value="Peptidase M41"/>
    <property type="match status" value="1"/>
</dbReference>
<dbReference type="GO" id="GO:0046872">
    <property type="term" value="F:metal ion binding"/>
    <property type="evidence" value="ECO:0007669"/>
    <property type="project" value="UniProtKB-KW"/>
</dbReference>
<evidence type="ECO:0000256" key="14">
    <source>
        <dbReference type="ARBA" id="ARBA00023049"/>
    </source>
</evidence>
<dbReference type="InterPro" id="IPR000642">
    <property type="entry name" value="Peptidase_M41"/>
</dbReference>
<name>A0A0V1MQI4_9BILA</name>
<reference evidence="18 19" key="1">
    <citation type="submission" date="2015-01" db="EMBL/GenBank/DDBJ databases">
        <title>Evolution of Trichinella species and genotypes.</title>
        <authorList>
            <person name="Korhonen P.K."/>
            <person name="Edoardo P."/>
            <person name="Giuseppe L.R."/>
            <person name="Gasser R.B."/>
        </authorList>
    </citation>
    <scope>NUCLEOTIDE SEQUENCE [LARGE SCALE GENOMIC DNA]</scope>
    <source>
        <strain evidence="18">ISS1980</strain>
    </source>
</reference>
<proteinExistence type="inferred from homology"/>
<evidence type="ECO:0000256" key="6">
    <source>
        <dbReference type="ARBA" id="ARBA00022692"/>
    </source>
</evidence>
<dbReference type="GO" id="GO:0005524">
    <property type="term" value="F:ATP binding"/>
    <property type="evidence" value="ECO:0007669"/>
    <property type="project" value="UniProtKB-KW"/>
</dbReference>
<evidence type="ECO:0000256" key="4">
    <source>
        <dbReference type="ARBA" id="ARBA00010550"/>
    </source>
</evidence>
<dbReference type="Gene3D" id="3.40.50.300">
    <property type="entry name" value="P-loop containing nucleotide triphosphate hydrolases"/>
    <property type="match status" value="1"/>
</dbReference>
<protein>
    <submittedName>
        <fullName evidence="18">ATP-dependent zinc metalloprotease YME1-like protein</fullName>
    </submittedName>
</protein>
<dbReference type="AlphaFoldDB" id="A0A0V1MQI4"/>
<dbReference type="CDD" id="cd19501">
    <property type="entry name" value="RecA-like_FtsH"/>
    <property type="match status" value="1"/>
</dbReference>
<keyword evidence="15 16" id="KW-0472">Membrane</keyword>
<keyword evidence="8" id="KW-0547">Nucleotide-binding</keyword>
<dbReference type="HAMAP" id="MF_01458">
    <property type="entry name" value="FtsH"/>
    <property type="match status" value="1"/>
</dbReference>
<dbReference type="InterPro" id="IPR027417">
    <property type="entry name" value="P-loop_NTPase"/>
</dbReference>
<evidence type="ECO:0000259" key="17">
    <source>
        <dbReference type="SMART" id="SM00382"/>
    </source>
</evidence>
<evidence type="ECO:0000256" key="5">
    <source>
        <dbReference type="ARBA" id="ARBA00022670"/>
    </source>
</evidence>
<dbReference type="PANTHER" id="PTHR23076:SF97">
    <property type="entry name" value="ATP-DEPENDENT ZINC METALLOPROTEASE YME1L1"/>
    <property type="match status" value="1"/>
</dbReference>
<keyword evidence="6 16" id="KW-0812">Transmembrane</keyword>
<dbReference type="InterPro" id="IPR041569">
    <property type="entry name" value="AAA_lid_3"/>
</dbReference>
<dbReference type="PANTHER" id="PTHR23076">
    <property type="entry name" value="METALLOPROTEASE M41 FTSH"/>
    <property type="match status" value="1"/>
</dbReference>
<dbReference type="InterPro" id="IPR003960">
    <property type="entry name" value="ATPase_AAA_CS"/>
</dbReference>
<dbReference type="GO" id="GO:0004176">
    <property type="term" value="F:ATP-dependent peptidase activity"/>
    <property type="evidence" value="ECO:0007669"/>
    <property type="project" value="InterPro"/>
</dbReference>
<dbReference type="SUPFAM" id="SSF52540">
    <property type="entry name" value="P-loop containing nucleoside triphosphate hydrolases"/>
    <property type="match status" value="1"/>
</dbReference>
<keyword evidence="7" id="KW-0479">Metal-binding</keyword>
<dbReference type="FunFam" id="1.20.58.760:FF:000001">
    <property type="entry name" value="ATP-dependent zinc metalloprotease FtsH"/>
    <property type="match status" value="1"/>
</dbReference>
<evidence type="ECO:0000313" key="19">
    <source>
        <dbReference type="Proteomes" id="UP000054843"/>
    </source>
</evidence>
<comment type="similarity">
    <text evidence="4">In the N-terminal section; belongs to the AAA ATPase family.</text>
</comment>
<keyword evidence="12" id="KW-0809">Transit peptide</keyword>
<evidence type="ECO:0000256" key="10">
    <source>
        <dbReference type="ARBA" id="ARBA00022833"/>
    </source>
</evidence>
<dbReference type="Proteomes" id="UP000054843">
    <property type="component" value="Unassembled WGS sequence"/>
</dbReference>
<evidence type="ECO:0000256" key="3">
    <source>
        <dbReference type="ARBA" id="ARBA00010044"/>
    </source>
</evidence>
<keyword evidence="5 18" id="KW-0645">Protease</keyword>
<gene>
    <name evidence="18" type="primary">ymel-1</name>
    <name evidence="18" type="ORF">T10_5588</name>
</gene>
<organism evidence="18 19">
    <name type="scientific">Trichinella papuae</name>
    <dbReference type="NCBI Taxonomy" id="268474"/>
    <lineage>
        <taxon>Eukaryota</taxon>
        <taxon>Metazoa</taxon>
        <taxon>Ecdysozoa</taxon>
        <taxon>Nematoda</taxon>
        <taxon>Enoplea</taxon>
        <taxon>Dorylaimia</taxon>
        <taxon>Trichinellida</taxon>
        <taxon>Trichinellidae</taxon>
        <taxon>Trichinella</taxon>
    </lineage>
</organism>
<feature type="non-terminal residue" evidence="18">
    <location>
        <position position="1"/>
    </location>
</feature>
<sequence length="733" mass="82103">LKISIIIQAFFGEHRNTDSFYVIRFVCSILLLPVIWTKRIYAMTSPFITNPPSFLHPYEYLKCLSLPKVINRLLSVKKITVNASRKLIHDHVVKLDGNLSLPTISEVTKPNTFADSRNDLKCLTSAELLFKDISIFSNSAKLKRFNCLFENQLFQIVTKRGCMHVQFRGFKTKRHVTDNKEVKPSSVIEQKIRSLKFFNLFPWRGSVKKLEILVEKAESEESKELIKRAFTEGYLASGGLTKKFLLFIFILFLLPFFFQLYIQYGLWSDKLFSTIKEIAPEDILVDFSDVKGIDEAKDELMQVVDFLKEPNKYLELGGRLPKGVLLVGPPGIGKTLLARAIAGEAGVNFFNTSGSEFEEMFVGLGAKRVRDLFAAAREKAPCVVFIDEIDSVGTRRTDQSIVSYPNQTLNQLLSEMDGFQPSEGVIVLAATNRHEDLDPALLRPGRFDLELHLSLPDVRGRTDIFKLYLSKIKADANVDAELLARGTVGFSGADIENMVNQAALKSASDGQKSVTMKYLEMAKDLILMGSPPRKNYIPDEKDNLVTAYHEAGHALVSYFTKHATPVHRITILPRGSSLGLTTFLPEKDQHVHSKMELLAMIDVSMGGRVAEELIWGAEMVSSGCADDLEKATELAMLMVKHFGMSDKVGFRVIKGSKNVIYDVSEGPAASTMEAIDSEVKRILQESYERAMKILKSHAAAHKRLAECLIEHETLDAADLEAVIKGEPLPKKQN</sequence>
<evidence type="ECO:0000256" key="11">
    <source>
        <dbReference type="ARBA" id="ARBA00022840"/>
    </source>
</evidence>
<keyword evidence="10" id="KW-0862">Zinc</keyword>
<dbReference type="SMART" id="SM00382">
    <property type="entry name" value="AAA"/>
    <property type="match status" value="1"/>
</dbReference>
<evidence type="ECO:0000256" key="15">
    <source>
        <dbReference type="ARBA" id="ARBA00023136"/>
    </source>
</evidence>
<evidence type="ECO:0000256" key="9">
    <source>
        <dbReference type="ARBA" id="ARBA00022801"/>
    </source>
</evidence>
<feature type="non-terminal residue" evidence="18">
    <location>
        <position position="733"/>
    </location>
</feature>
<evidence type="ECO:0000256" key="13">
    <source>
        <dbReference type="ARBA" id="ARBA00022989"/>
    </source>
</evidence>
<dbReference type="GO" id="GO:0007005">
    <property type="term" value="P:mitochondrion organization"/>
    <property type="evidence" value="ECO:0007669"/>
    <property type="project" value="TreeGrafter"/>
</dbReference>
<evidence type="ECO:0000256" key="2">
    <source>
        <dbReference type="ARBA" id="ARBA00004141"/>
    </source>
</evidence>
<dbReference type="EMBL" id="JYDO01000055">
    <property type="protein sequence ID" value="KRZ74055.1"/>
    <property type="molecule type" value="Genomic_DNA"/>
</dbReference>
<dbReference type="InterPro" id="IPR037219">
    <property type="entry name" value="Peptidase_M41-like"/>
</dbReference>
<comment type="similarity">
    <text evidence="3">In the C-terminal section; belongs to the peptidase M41 family.</text>
</comment>
<keyword evidence="11" id="KW-0067">ATP-binding</keyword>
<feature type="transmembrane region" description="Helical" evidence="16">
    <location>
        <begin position="244"/>
        <end position="267"/>
    </location>
</feature>
<dbReference type="FunFam" id="3.40.50.300:FF:000277">
    <property type="entry name" value="ATP-dependent zinc metalloprotease FtsH"/>
    <property type="match status" value="1"/>
</dbReference>
<dbReference type="GO" id="GO:0016887">
    <property type="term" value="F:ATP hydrolysis activity"/>
    <property type="evidence" value="ECO:0007669"/>
    <property type="project" value="InterPro"/>
</dbReference>
<comment type="subcellular location">
    <subcellularLocation>
        <location evidence="2">Membrane</location>
        <topology evidence="2">Multi-pass membrane protein</topology>
    </subcellularLocation>
</comment>
<keyword evidence="9" id="KW-0378">Hydrolase</keyword>
<dbReference type="STRING" id="268474.A0A0V1MQI4"/>